<sequence length="223" mass="22904">MLLPLLLSLIAGYVDTAGFLALQGLFTAHVTGNFVTLGASLALGTSGAIAKLLALPVFCVIVIAVRLLGSLLSKRLGPVFETLLGLKVLLLTIGAALAIKLGPFHDGDSWQAIVTGMVLVAAMAIQNAVHRVYLGSAPPSTLMTGTTTQIMLDLADVILPGGAKSQSGGRLTKMSINVLVFAVGCGAAALLFTQFGVWCFVLPPILGGISLGVRVAEPSDQRA</sequence>
<evidence type="ECO:0000313" key="2">
    <source>
        <dbReference type="EMBL" id="MBH5397204.1"/>
    </source>
</evidence>
<name>A0ABS0PK27_9BRAD</name>
<feature type="transmembrane region" description="Helical" evidence="1">
    <location>
        <begin position="110"/>
        <end position="129"/>
    </location>
</feature>
<gene>
    <name evidence="2" type="ORF">HZZ13_05270</name>
</gene>
<organism evidence="2 3">
    <name type="scientific">Bradyrhizobium agreste</name>
    <dbReference type="NCBI Taxonomy" id="2751811"/>
    <lineage>
        <taxon>Bacteria</taxon>
        <taxon>Pseudomonadati</taxon>
        <taxon>Pseudomonadota</taxon>
        <taxon>Alphaproteobacteria</taxon>
        <taxon>Hyphomicrobiales</taxon>
        <taxon>Nitrobacteraceae</taxon>
        <taxon>Bradyrhizobium</taxon>
    </lineage>
</organism>
<dbReference type="PANTHER" id="PTHR37314">
    <property type="entry name" value="SLR0142 PROTEIN"/>
    <property type="match status" value="1"/>
</dbReference>
<evidence type="ECO:0000313" key="3">
    <source>
        <dbReference type="Proteomes" id="UP000807370"/>
    </source>
</evidence>
<feature type="transmembrane region" description="Helical" evidence="1">
    <location>
        <begin position="52"/>
        <end position="72"/>
    </location>
</feature>
<dbReference type="PANTHER" id="PTHR37314:SF5">
    <property type="entry name" value="SLR0142 PROTEIN"/>
    <property type="match status" value="1"/>
</dbReference>
<keyword evidence="1" id="KW-1133">Transmembrane helix</keyword>
<protein>
    <submittedName>
        <fullName evidence="2">DUF1275 domain-containing protein</fullName>
    </submittedName>
</protein>
<keyword evidence="3" id="KW-1185">Reference proteome</keyword>
<dbReference type="Proteomes" id="UP000807370">
    <property type="component" value="Unassembled WGS sequence"/>
</dbReference>
<feature type="transmembrane region" description="Helical" evidence="1">
    <location>
        <begin position="178"/>
        <end position="206"/>
    </location>
</feature>
<proteinExistence type="predicted"/>
<keyword evidence="1" id="KW-0472">Membrane</keyword>
<accession>A0ABS0PK27</accession>
<dbReference type="EMBL" id="JACCHP010000003">
    <property type="protein sequence ID" value="MBH5397204.1"/>
    <property type="molecule type" value="Genomic_DNA"/>
</dbReference>
<evidence type="ECO:0000256" key="1">
    <source>
        <dbReference type="SAM" id="Phobius"/>
    </source>
</evidence>
<reference evidence="2 3" key="1">
    <citation type="submission" date="2020-07" db="EMBL/GenBank/DDBJ databases">
        <title>Bradyrhizobium diversity isolated from nodules of indigenous legumes of Western Australia.</title>
        <authorList>
            <person name="Klepa M.S."/>
        </authorList>
    </citation>
    <scope>NUCLEOTIDE SEQUENCE [LARGE SCALE GENOMIC DNA]</scope>
    <source>
        <strain evidence="2 3">CNPSo 4010</strain>
    </source>
</reference>
<dbReference type="Pfam" id="PF06912">
    <property type="entry name" value="DUF1275"/>
    <property type="match status" value="1"/>
</dbReference>
<dbReference type="RefSeq" id="WP_197958598.1">
    <property type="nucleotide sequence ID" value="NZ_JACCHP010000003.1"/>
</dbReference>
<dbReference type="InterPro" id="IPR010699">
    <property type="entry name" value="DUF1275"/>
</dbReference>
<comment type="caution">
    <text evidence="2">The sequence shown here is derived from an EMBL/GenBank/DDBJ whole genome shotgun (WGS) entry which is preliminary data.</text>
</comment>
<keyword evidence="1" id="KW-0812">Transmembrane</keyword>
<feature type="transmembrane region" description="Helical" evidence="1">
    <location>
        <begin position="84"/>
        <end position="104"/>
    </location>
</feature>